<feature type="transmembrane region" description="Helical" evidence="1">
    <location>
        <begin position="21"/>
        <end position="43"/>
    </location>
</feature>
<dbReference type="GO" id="GO:0005886">
    <property type="term" value="C:plasma membrane"/>
    <property type="evidence" value="ECO:0007669"/>
    <property type="project" value="TreeGrafter"/>
</dbReference>
<feature type="transmembrane region" description="Helical" evidence="1">
    <location>
        <begin position="55"/>
        <end position="75"/>
    </location>
</feature>
<evidence type="ECO:0000259" key="2">
    <source>
        <dbReference type="PROSITE" id="PS50850"/>
    </source>
</evidence>
<gene>
    <name evidence="3" type="ORF">METZ01_LOCUS246717</name>
</gene>
<feature type="transmembrane region" description="Helical" evidence="1">
    <location>
        <begin position="314"/>
        <end position="331"/>
    </location>
</feature>
<dbReference type="AlphaFoldDB" id="A0A382I4U8"/>
<dbReference type="PROSITE" id="PS50850">
    <property type="entry name" value="MFS"/>
    <property type="match status" value="1"/>
</dbReference>
<reference evidence="3" key="1">
    <citation type="submission" date="2018-05" db="EMBL/GenBank/DDBJ databases">
        <authorList>
            <person name="Lanie J.A."/>
            <person name="Ng W.-L."/>
            <person name="Kazmierczak K.M."/>
            <person name="Andrzejewski T.M."/>
            <person name="Davidsen T.M."/>
            <person name="Wayne K.J."/>
            <person name="Tettelin H."/>
            <person name="Glass J.I."/>
            <person name="Rusch D."/>
            <person name="Podicherti R."/>
            <person name="Tsui H.-C.T."/>
            <person name="Winkler M.E."/>
        </authorList>
    </citation>
    <scope>NUCLEOTIDE SEQUENCE</scope>
</reference>
<dbReference type="EMBL" id="UINC01064825">
    <property type="protein sequence ID" value="SVB93863.1"/>
    <property type="molecule type" value="Genomic_DNA"/>
</dbReference>
<feature type="transmembrane region" description="Helical" evidence="1">
    <location>
        <begin position="380"/>
        <end position="398"/>
    </location>
</feature>
<protein>
    <recommendedName>
        <fullName evidence="2">Major facilitator superfamily (MFS) profile domain-containing protein</fullName>
    </recommendedName>
</protein>
<dbReference type="PANTHER" id="PTHR43129:SF1">
    <property type="entry name" value="FOSMIDOMYCIN RESISTANCE PROTEIN"/>
    <property type="match status" value="1"/>
</dbReference>
<keyword evidence="1" id="KW-0472">Membrane</keyword>
<dbReference type="PANTHER" id="PTHR43129">
    <property type="entry name" value="FOSMIDOMYCIN RESISTANCE PROTEIN"/>
    <property type="match status" value="1"/>
</dbReference>
<feature type="transmembrane region" description="Helical" evidence="1">
    <location>
        <begin position="111"/>
        <end position="133"/>
    </location>
</feature>
<proteinExistence type="predicted"/>
<feature type="transmembrane region" description="Helical" evidence="1">
    <location>
        <begin position="262"/>
        <end position="283"/>
    </location>
</feature>
<evidence type="ECO:0000313" key="3">
    <source>
        <dbReference type="EMBL" id="SVB93863.1"/>
    </source>
</evidence>
<keyword evidence="1" id="KW-0812">Transmembrane</keyword>
<dbReference type="SUPFAM" id="SSF103473">
    <property type="entry name" value="MFS general substrate transporter"/>
    <property type="match status" value="1"/>
</dbReference>
<keyword evidence="1" id="KW-1133">Transmembrane helix</keyword>
<dbReference type="InterPro" id="IPR011701">
    <property type="entry name" value="MFS"/>
</dbReference>
<organism evidence="3">
    <name type="scientific">marine metagenome</name>
    <dbReference type="NCBI Taxonomy" id="408172"/>
    <lineage>
        <taxon>unclassified sequences</taxon>
        <taxon>metagenomes</taxon>
        <taxon>ecological metagenomes</taxon>
    </lineage>
</organism>
<feature type="transmembrane region" description="Helical" evidence="1">
    <location>
        <begin position="219"/>
        <end position="242"/>
    </location>
</feature>
<feature type="transmembrane region" description="Helical" evidence="1">
    <location>
        <begin position="351"/>
        <end position="374"/>
    </location>
</feature>
<dbReference type="InterPro" id="IPR020846">
    <property type="entry name" value="MFS_dom"/>
</dbReference>
<dbReference type="InterPro" id="IPR036259">
    <property type="entry name" value="MFS_trans_sf"/>
</dbReference>
<evidence type="ECO:0000256" key="1">
    <source>
        <dbReference type="SAM" id="Phobius"/>
    </source>
</evidence>
<dbReference type="Pfam" id="PF07690">
    <property type="entry name" value="MFS_1"/>
    <property type="match status" value="1"/>
</dbReference>
<name>A0A382I4U8_9ZZZZ</name>
<accession>A0A382I4U8</accession>
<dbReference type="Gene3D" id="1.20.1250.20">
    <property type="entry name" value="MFS general substrate transporter like domains"/>
    <property type="match status" value="2"/>
</dbReference>
<feature type="transmembrane region" description="Helical" evidence="1">
    <location>
        <begin position="290"/>
        <end position="308"/>
    </location>
</feature>
<sequence>MYETNNSPMQGTRALSKNYKAIGLVSTGHFVSHFYMLLIPPLFPLLRTEFGVGYTQLGLAIAAFSLVTGLTQAPIGFLVDRIGARKILLAGLTVESLAFIFIGLWPSYAMLVAMMALAGLANAVYHPADYAILNASVGGERMGKAFSIHTASGMLGNAVAPGTMVLLIYLADWQSALITCGLFGLAVTLFIAINASLLRDATLNDPEAAPPSAQDSLKLLFSLPVLLGALFFLGIAIVGYGVSTFGISTLTLIHNISVADAATILSAYLFASPVGVLCGGWIADRIHNHHIFAASCFVLLSIIFFCLAGANLHLVTITALLICAGFFSGVISPSRDMLIRSLAPPTEMGKVFGFVSTGFNIAGVVAPPLFGYILDHHSPHSVFWCVGVVSLLSVLTVFTTGQKRPQLDTPNNQITAGK</sequence>
<dbReference type="GO" id="GO:0022857">
    <property type="term" value="F:transmembrane transporter activity"/>
    <property type="evidence" value="ECO:0007669"/>
    <property type="project" value="InterPro"/>
</dbReference>
<feature type="transmembrane region" description="Helical" evidence="1">
    <location>
        <begin position="176"/>
        <end position="198"/>
    </location>
</feature>
<feature type="transmembrane region" description="Helical" evidence="1">
    <location>
        <begin position="87"/>
        <end position="105"/>
    </location>
</feature>
<feature type="transmembrane region" description="Helical" evidence="1">
    <location>
        <begin position="145"/>
        <end position="170"/>
    </location>
</feature>
<feature type="domain" description="Major facilitator superfamily (MFS) profile" evidence="2">
    <location>
        <begin position="21"/>
        <end position="405"/>
    </location>
</feature>